<dbReference type="AlphaFoldDB" id="A0A6N9HH22"/>
<feature type="domain" description="DUF695" evidence="2">
    <location>
        <begin position="22"/>
        <end position="153"/>
    </location>
</feature>
<sequence length="159" mass="18029">MIRFIACIFLSITMLPAFAQSQTWATAVSKNKADGTAIIFRYIKDLGPNFKREVQPIRVIISWKYEGPNGMPASEMNVRMNELEDALYPAVAANGLATLALVSTGNGLKEWIFYSKTEAEFFSVLNKSLGRLKPFPIEIHVAEDRVWRSYEEFRTSVEE</sequence>
<evidence type="ECO:0000259" key="2">
    <source>
        <dbReference type="Pfam" id="PF05117"/>
    </source>
</evidence>
<dbReference type="Proteomes" id="UP000448575">
    <property type="component" value="Unassembled WGS sequence"/>
</dbReference>
<proteinExistence type="predicted"/>
<reference evidence="3 4" key="1">
    <citation type="submission" date="2019-12" db="EMBL/GenBank/DDBJ databases">
        <title>Novel species isolated from a subtropical stream in China.</title>
        <authorList>
            <person name="Lu H."/>
        </authorList>
    </citation>
    <scope>NUCLEOTIDE SEQUENCE [LARGE SCALE GENOMIC DNA]</scope>
    <source>
        <strain evidence="3 4">DS3</strain>
    </source>
</reference>
<accession>A0A6N9HH22</accession>
<dbReference type="EMBL" id="WWCJ01000008">
    <property type="protein sequence ID" value="MYN02911.1"/>
    <property type="molecule type" value="Genomic_DNA"/>
</dbReference>
<protein>
    <submittedName>
        <fullName evidence="3">DUF695 domain-containing protein</fullName>
    </submittedName>
</protein>
<organism evidence="3 4">
    <name type="scientific">Pseudoduganella guangdongensis</name>
    <dbReference type="NCBI Taxonomy" id="2692179"/>
    <lineage>
        <taxon>Bacteria</taxon>
        <taxon>Pseudomonadati</taxon>
        <taxon>Pseudomonadota</taxon>
        <taxon>Betaproteobacteria</taxon>
        <taxon>Burkholderiales</taxon>
        <taxon>Oxalobacteraceae</taxon>
        <taxon>Telluria group</taxon>
        <taxon>Pseudoduganella</taxon>
    </lineage>
</organism>
<dbReference type="RefSeq" id="WP_161025901.1">
    <property type="nucleotide sequence ID" value="NZ_WWCJ01000008.1"/>
</dbReference>
<dbReference type="InterPro" id="IPR016097">
    <property type="entry name" value="DUF695"/>
</dbReference>
<feature type="signal peptide" evidence="1">
    <location>
        <begin position="1"/>
        <end position="19"/>
    </location>
</feature>
<dbReference type="Pfam" id="PF05117">
    <property type="entry name" value="DUF695"/>
    <property type="match status" value="1"/>
</dbReference>
<evidence type="ECO:0000256" key="1">
    <source>
        <dbReference type="SAM" id="SignalP"/>
    </source>
</evidence>
<name>A0A6N9HH22_9BURK</name>
<gene>
    <name evidence="3" type="ORF">GTP41_12450</name>
</gene>
<feature type="chain" id="PRO_5027099967" evidence="1">
    <location>
        <begin position="20"/>
        <end position="159"/>
    </location>
</feature>
<keyword evidence="4" id="KW-1185">Reference proteome</keyword>
<evidence type="ECO:0000313" key="4">
    <source>
        <dbReference type="Proteomes" id="UP000448575"/>
    </source>
</evidence>
<evidence type="ECO:0000313" key="3">
    <source>
        <dbReference type="EMBL" id="MYN02911.1"/>
    </source>
</evidence>
<keyword evidence="1" id="KW-0732">Signal</keyword>
<comment type="caution">
    <text evidence="3">The sequence shown here is derived from an EMBL/GenBank/DDBJ whole genome shotgun (WGS) entry which is preliminary data.</text>
</comment>